<protein>
    <recommendedName>
        <fullName evidence="1">DUF6875 domain-containing protein</fullName>
    </recommendedName>
</protein>
<dbReference type="RefSeq" id="WP_169483347.1">
    <property type="nucleotide sequence ID" value="NZ_JABBGJ010000001.1"/>
</dbReference>
<reference evidence="2 3" key="1">
    <citation type="submission" date="2020-04" db="EMBL/GenBank/DDBJ databases">
        <title>Paraburkholderia sp. RP-4-7 isolated from soil.</title>
        <authorList>
            <person name="Dahal R.H."/>
        </authorList>
    </citation>
    <scope>NUCLEOTIDE SEQUENCE [LARGE SCALE GENOMIC DNA]</scope>
    <source>
        <strain evidence="2 3">RP-4-7</strain>
    </source>
</reference>
<evidence type="ECO:0000313" key="3">
    <source>
        <dbReference type="Proteomes" id="UP000544134"/>
    </source>
</evidence>
<organism evidence="2 3">
    <name type="scientific">Paraburkholderia polaris</name>
    <dbReference type="NCBI Taxonomy" id="2728848"/>
    <lineage>
        <taxon>Bacteria</taxon>
        <taxon>Pseudomonadati</taxon>
        <taxon>Pseudomonadota</taxon>
        <taxon>Betaproteobacteria</taxon>
        <taxon>Burkholderiales</taxon>
        <taxon>Burkholderiaceae</taxon>
        <taxon>Paraburkholderia</taxon>
    </lineage>
</organism>
<accession>A0A848I8B7</accession>
<sequence>MTDISDVGLIQGATTRALLEIERSICPSTEIDSISDASLRATFATGLAWIERFIMQPHPDLGRKGAVCPFAQAAHEATAIHFCALDVGEMSFDVFTDVMMRMTSFFNKVAGNMSGRSDLLSLCIFPRNLRPESYYKFIDCAHSILKPHYMNAGLMLGEFHPLSAVRGAHSERICAMRSDVPIFVIRSIALHDILFIDRPSGALGIRIHELECYLHGVGNLLPPSEAARIKDRIEELKSQLLRNEDVVAPHAGDLRQRSGTR</sequence>
<dbReference type="AlphaFoldDB" id="A0A848I8B7"/>
<dbReference type="Pfam" id="PF21780">
    <property type="entry name" value="DUF6875"/>
    <property type="match status" value="1"/>
</dbReference>
<evidence type="ECO:0000313" key="2">
    <source>
        <dbReference type="EMBL" id="NML96354.1"/>
    </source>
</evidence>
<comment type="caution">
    <text evidence="2">The sequence shown here is derived from an EMBL/GenBank/DDBJ whole genome shotgun (WGS) entry which is preliminary data.</text>
</comment>
<gene>
    <name evidence="2" type="ORF">HHL24_00025</name>
</gene>
<keyword evidence="3" id="KW-1185">Reference proteome</keyword>
<dbReference type="Proteomes" id="UP000544134">
    <property type="component" value="Unassembled WGS sequence"/>
</dbReference>
<name>A0A848I8B7_9BURK</name>
<proteinExistence type="predicted"/>
<dbReference type="EMBL" id="JABBGJ010000001">
    <property type="protein sequence ID" value="NML96354.1"/>
    <property type="molecule type" value="Genomic_DNA"/>
</dbReference>
<feature type="domain" description="DUF6875" evidence="1">
    <location>
        <begin position="47"/>
        <end position="201"/>
    </location>
</feature>
<dbReference type="InterPro" id="IPR049240">
    <property type="entry name" value="DUF6875"/>
</dbReference>
<evidence type="ECO:0000259" key="1">
    <source>
        <dbReference type="Pfam" id="PF21780"/>
    </source>
</evidence>